<evidence type="ECO:0000313" key="1">
    <source>
        <dbReference type="EMBL" id="KAF4511771.1"/>
    </source>
</evidence>
<evidence type="ECO:0000313" key="2">
    <source>
        <dbReference type="Proteomes" id="UP000557566"/>
    </source>
</evidence>
<accession>A0A8H4PWN4</accession>
<keyword evidence="2" id="KW-1185">Reference proteome</keyword>
<dbReference type="Proteomes" id="UP000557566">
    <property type="component" value="Unassembled WGS sequence"/>
</dbReference>
<dbReference type="AlphaFoldDB" id="A0A8H4PWN4"/>
<sequence>MSCFWCYTDIAFGITDLDRPLAKTFQRVFVLTAWKDLGSGVSRDDARWMSHLFDKYTTPRPHTGEPLNGVICQAFEQLQRRGGVVAYTDAPPIDPASVKRFGT</sequence>
<gene>
    <name evidence="1" type="ORF">G6O67_000982</name>
</gene>
<name>A0A8H4PWN4_9HYPO</name>
<dbReference type="EMBL" id="JAAVMX010000002">
    <property type="protein sequence ID" value="KAF4511771.1"/>
    <property type="molecule type" value="Genomic_DNA"/>
</dbReference>
<comment type="caution">
    <text evidence="1">The sequence shown here is derived from an EMBL/GenBank/DDBJ whole genome shotgun (WGS) entry which is preliminary data.</text>
</comment>
<dbReference type="OrthoDB" id="4572218at2759"/>
<organism evidence="1 2">
    <name type="scientific">Ophiocordyceps sinensis</name>
    <dbReference type="NCBI Taxonomy" id="72228"/>
    <lineage>
        <taxon>Eukaryota</taxon>
        <taxon>Fungi</taxon>
        <taxon>Dikarya</taxon>
        <taxon>Ascomycota</taxon>
        <taxon>Pezizomycotina</taxon>
        <taxon>Sordariomycetes</taxon>
        <taxon>Hypocreomycetidae</taxon>
        <taxon>Hypocreales</taxon>
        <taxon>Ophiocordycipitaceae</taxon>
        <taxon>Ophiocordyceps</taxon>
    </lineage>
</organism>
<protein>
    <submittedName>
        <fullName evidence="1">Uncharacterized protein</fullName>
    </submittedName>
</protein>
<reference evidence="1 2" key="1">
    <citation type="journal article" date="2020" name="Genome Biol. Evol.">
        <title>A new high-quality draft genome assembly of the Chinese cordyceps Ophiocordyceps sinensis.</title>
        <authorList>
            <person name="Shu R."/>
            <person name="Zhang J."/>
            <person name="Meng Q."/>
            <person name="Zhang H."/>
            <person name="Zhou G."/>
            <person name="Li M."/>
            <person name="Wu P."/>
            <person name="Zhao Y."/>
            <person name="Chen C."/>
            <person name="Qin Q."/>
        </authorList>
    </citation>
    <scope>NUCLEOTIDE SEQUENCE [LARGE SCALE GENOMIC DNA]</scope>
    <source>
        <strain evidence="1 2">IOZ07</strain>
    </source>
</reference>
<proteinExistence type="predicted"/>